<organism evidence="1 2">
    <name type="scientific">Tritrichomonas foetus</name>
    <dbReference type="NCBI Taxonomy" id="1144522"/>
    <lineage>
        <taxon>Eukaryota</taxon>
        <taxon>Metamonada</taxon>
        <taxon>Parabasalia</taxon>
        <taxon>Tritrichomonadida</taxon>
        <taxon>Tritrichomonadidae</taxon>
        <taxon>Tritrichomonas</taxon>
    </lineage>
</organism>
<protein>
    <submittedName>
        <fullName evidence="1">Uncharacterized protein</fullName>
    </submittedName>
</protein>
<gene>
    <name evidence="1" type="ORF">TRFO_06718</name>
</gene>
<dbReference type="GeneID" id="94827963"/>
<dbReference type="EMBL" id="MLAK01000827">
    <property type="protein sequence ID" value="OHT03462.1"/>
    <property type="molecule type" value="Genomic_DNA"/>
</dbReference>
<proteinExistence type="predicted"/>
<dbReference type="RefSeq" id="XP_068356598.1">
    <property type="nucleotide sequence ID" value="XM_068493259.1"/>
</dbReference>
<evidence type="ECO:0000313" key="2">
    <source>
        <dbReference type="Proteomes" id="UP000179807"/>
    </source>
</evidence>
<comment type="caution">
    <text evidence="1">The sequence shown here is derived from an EMBL/GenBank/DDBJ whole genome shotgun (WGS) entry which is preliminary data.</text>
</comment>
<name>A0A1J4K134_9EUKA</name>
<sequence>MSLIDDFIRTCWNKRISANEFIDEMHSRYDNDGIAKITRQLMILCGQSYEPTSFIFDYFISIVQNNPSYIFSVIDESDPQQILGCVRLFIKCGDTLFNDFKIGTKDSAICALNALRLVLNYHYNDPNLLKEAIIKLSRSPMFSILITSGRVFAPDDFRQVREQFEAANPFDGMMKQLPVSQAHLLSALFTEELSHPQIIQNRHDIITLFASSVQIWYVKDGLFTFFIPDIMKHLYFLLITNFITNPSLQLAYMITNLFVRIILKKPGEDEAYLLEPFDKDNLLTLLDQLYSEFRPEKKASRSQYAEFCAPKIEKEYSDYFPKGLTLERVKKLLVSPPDYIDNSNIFATVFQYPMFVSQLPDYIISYLTPEHMLEATKFAEQIFKKHADFRLLITMQGKMTEFLEALAKLCQKVYDTHCFISIWTVMLSLYRYCWRSGSKIVRKPCIKFQEEAELPLSQFLGLLSGRTTPEEFVQVNPNMTLDQFLQISSPYEQCFAFLRYLILTNDLESVKFVLEARPYLWPSALLWGIKMRHKNAFLLAKMKMPNYKLIDTLFYYMMTALAKPKDAWLAVIDFSDYDLLMEFRPHSIAEIQYRIIGDLNIIGKISPLDPKKVRSIVISWRAWVHVFSLELFVKTLIDLLMWNTQSNSDPLSSKQIFQSAACFLVVVCDEDPEKILAIIKTAMNMLEEGPESVSDGDGLAQFCVILVIALHHRWKEAFIQLLDIRKRILNDESQTGSARMVFALSLIKTSLYISHLQTLISPDMFDTMFLKHDCQTAIDFFIAKEIAIKQGEIDFDDSSFT</sequence>
<dbReference type="AlphaFoldDB" id="A0A1J4K134"/>
<accession>A0A1J4K134</accession>
<dbReference type="VEuPathDB" id="TrichDB:TRFO_06718"/>
<evidence type="ECO:0000313" key="1">
    <source>
        <dbReference type="EMBL" id="OHT03462.1"/>
    </source>
</evidence>
<reference evidence="1" key="1">
    <citation type="submission" date="2016-10" db="EMBL/GenBank/DDBJ databases">
        <authorList>
            <person name="Benchimol M."/>
            <person name="Almeida L.G."/>
            <person name="Vasconcelos A.T."/>
            <person name="Perreira-Neves A."/>
            <person name="Rosa I.A."/>
            <person name="Tasca T."/>
            <person name="Bogo M.R."/>
            <person name="de Souza W."/>
        </authorList>
    </citation>
    <scope>NUCLEOTIDE SEQUENCE [LARGE SCALE GENOMIC DNA]</scope>
    <source>
        <strain evidence="1">K</strain>
    </source>
</reference>
<dbReference type="OrthoDB" id="10528539at2759"/>
<dbReference type="Proteomes" id="UP000179807">
    <property type="component" value="Unassembled WGS sequence"/>
</dbReference>
<keyword evidence="2" id="KW-1185">Reference proteome</keyword>